<protein>
    <recommendedName>
        <fullName evidence="3">Phage membrane protein</fullName>
    </recommendedName>
</protein>
<reference evidence="2" key="1">
    <citation type="submission" date="2017-09" db="EMBL/GenBank/DDBJ databases">
        <authorList>
            <person name="Palmer M."/>
            <person name="Steenkamp E.T."/>
            <person name="Coetzee M.P."/>
            <person name="Avontuur J.R."/>
            <person name="Van Zyl E."/>
            <person name="Chan W.-Y."/>
            <person name="Blom J."/>
            <person name="Venter S.N."/>
        </authorList>
    </citation>
    <scope>NUCLEOTIDE SEQUENCE [LARGE SCALE GENOMIC DNA]</scope>
    <source>
        <strain evidence="2">QC88-366</strain>
    </source>
</reference>
<accession>A0A2K1QBL3</accession>
<dbReference type="InterPro" id="IPR058522">
    <property type="entry name" value="DUF8209"/>
</dbReference>
<evidence type="ECO:0008006" key="3">
    <source>
        <dbReference type="Google" id="ProtNLM"/>
    </source>
</evidence>
<organism evidence="1 2">
    <name type="scientific">Mixta theicola</name>
    <dbReference type="NCBI Taxonomy" id="1458355"/>
    <lineage>
        <taxon>Bacteria</taxon>
        <taxon>Pseudomonadati</taxon>
        <taxon>Pseudomonadota</taxon>
        <taxon>Gammaproteobacteria</taxon>
        <taxon>Enterobacterales</taxon>
        <taxon>Erwiniaceae</taxon>
        <taxon>Mixta</taxon>
    </lineage>
</organism>
<dbReference type="AlphaFoldDB" id="A0A2K1QBL3"/>
<sequence>MQVSGKFKGATKGTSYASQYSRKILKDTMLPFRLPTWIHSPTPVNPFRIKKIMTLRLATFTGRTIPVIGWFVLAADVAQITYEATVRYNRIAQKEDKLW</sequence>
<gene>
    <name evidence="1" type="ORF">COO59_07875</name>
</gene>
<keyword evidence="2" id="KW-1185">Reference proteome</keyword>
<proteinExistence type="predicted"/>
<dbReference type="Proteomes" id="UP000236345">
    <property type="component" value="Unassembled WGS sequence"/>
</dbReference>
<dbReference type="Pfam" id="PF26636">
    <property type="entry name" value="DUF8209"/>
    <property type="match status" value="1"/>
</dbReference>
<comment type="caution">
    <text evidence="1">The sequence shown here is derived from an EMBL/GenBank/DDBJ whole genome shotgun (WGS) entry which is preliminary data.</text>
</comment>
<evidence type="ECO:0000313" key="1">
    <source>
        <dbReference type="EMBL" id="PNS12407.1"/>
    </source>
</evidence>
<name>A0A2K1QBL3_9GAMM</name>
<evidence type="ECO:0000313" key="2">
    <source>
        <dbReference type="Proteomes" id="UP000236345"/>
    </source>
</evidence>
<dbReference type="EMBL" id="NWUO01000004">
    <property type="protein sequence ID" value="PNS12407.1"/>
    <property type="molecule type" value="Genomic_DNA"/>
</dbReference>
<dbReference type="OrthoDB" id="8815988at2"/>